<dbReference type="AlphaFoldDB" id="A0AAP0EX52"/>
<evidence type="ECO:0000313" key="2">
    <source>
        <dbReference type="EMBL" id="KAK9100984.1"/>
    </source>
</evidence>
<reference evidence="2 3" key="1">
    <citation type="submission" date="2024-01" db="EMBL/GenBank/DDBJ databases">
        <title>Genome assemblies of Stephania.</title>
        <authorList>
            <person name="Yang L."/>
        </authorList>
    </citation>
    <scope>NUCLEOTIDE SEQUENCE [LARGE SCALE GENOMIC DNA]</scope>
    <source>
        <strain evidence="2">JXDWG</strain>
        <tissue evidence="2">Leaf</tissue>
    </source>
</reference>
<accession>A0AAP0EX52</accession>
<feature type="compositionally biased region" description="Basic and acidic residues" evidence="1">
    <location>
        <begin position="276"/>
        <end position="291"/>
    </location>
</feature>
<name>A0AAP0EX52_9MAGN</name>
<proteinExistence type="predicted"/>
<organism evidence="2 3">
    <name type="scientific">Stephania cephalantha</name>
    <dbReference type="NCBI Taxonomy" id="152367"/>
    <lineage>
        <taxon>Eukaryota</taxon>
        <taxon>Viridiplantae</taxon>
        <taxon>Streptophyta</taxon>
        <taxon>Embryophyta</taxon>
        <taxon>Tracheophyta</taxon>
        <taxon>Spermatophyta</taxon>
        <taxon>Magnoliopsida</taxon>
        <taxon>Ranunculales</taxon>
        <taxon>Menispermaceae</taxon>
        <taxon>Menispermoideae</taxon>
        <taxon>Cissampelideae</taxon>
        <taxon>Stephania</taxon>
    </lineage>
</organism>
<feature type="region of interest" description="Disordered" evidence="1">
    <location>
        <begin position="1"/>
        <end position="96"/>
    </location>
</feature>
<dbReference type="Proteomes" id="UP001419268">
    <property type="component" value="Unassembled WGS sequence"/>
</dbReference>
<feature type="region of interest" description="Disordered" evidence="1">
    <location>
        <begin position="253"/>
        <end position="300"/>
    </location>
</feature>
<gene>
    <name evidence="2" type="ORF">Scep_024414</name>
</gene>
<keyword evidence="3" id="KW-1185">Reference proteome</keyword>
<sequence length="300" mass="34180">MRREKMRIQKSVLREKKKELERVKKRRQERDNQRGLKRDKKRGLESENQRFLKRGQETQNQRNLLGENKRGMEKEKMRERGRKMRETMKLRKKGHVSRKVLSPVGLVCGLGDSQIFHSDNASRMLQLLQTHITQYNEDRATVAPAVQVDMEANSINRQETTPVDPPVAPIAPAALVMAAPIAPTVLSQVGLVYGHGDRQIFYSVREWNVDTAMAIVGVLRDVDVVQKWKALSASETTMTSAEKMADDVLRHLTGKGSSTSGGFKERSQSGSDIFGDDSRPFKCKRRNTDQHSKKRMKGNK</sequence>
<feature type="compositionally biased region" description="Basic and acidic residues" evidence="1">
    <location>
        <begin position="67"/>
        <end position="89"/>
    </location>
</feature>
<feature type="compositionally biased region" description="Basic and acidic residues" evidence="1">
    <location>
        <begin position="1"/>
        <end position="56"/>
    </location>
</feature>
<comment type="caution">
    <text evidence="2">The sequence shown here is derived from an EMBL/GenBank/DDBJ whole genome shotgun (WGS) entry which is preliminary data.</text>
</comment>
<dbReference type="EMBL" id="JBBNAG010000010">
    <property type="protein sequence ID" value="KAK9100984.1"/>
    <property type="molecule type" value="Genomic_DNA"/>
</dbReference>
<evidence type="ECO:0000313" key="3">
    <source>
        <dbReference type="Proteomes" id="UP001419268"/>
    </source>
</evidence>
<evidence type="ECO:0000256" key="1">
    <source>
        <dbReference type="SAM" id="MobiDB-lite"/>
    </source>
</evidence>
<protein>
    <submittedName>
        <fullName evidence="2">Uncharacterized protein</fullName>
    </submittedName>
</protein>